<keyword evidence="8" id="KW-1185">Reference proteome</keyword>
<dbReference type="STRING" id="1195236.CTER_5138"/>
<dbReference type="InterPro" id="IPR010998">
    <property type="entry name" value="Integrase_recombinase_N"/>
</dbReference>
<organism evidence="7 8">
    <name type="scientific">Ruminiclostridium cellobioparum subsp. termitidis CT1112</name>
    <dbReference type="NCBI Taxonomy" id="1195236"/>
    <lineage>
        <taxon>Bacteria</taxon>
        <taxon>Bacillati</taxon>
        <taxon>Bacillota</taxon>
        <taxon>Clostridia</taxon>
        <taxon>Eubacteriales</taxon>
        <taxon>Oscillospiraceae</taxon>
        <taxon>Ruminiclostridium</taxon>
    </lineage>
</organism>
<dbReference type="InterPro" id="IPR002104">
    <property type="entry name" value="Integrase_catalytic"/>
</dbReference>
<evidence type="ECO:0000256" key="4">
    <source>
        <dbReference type="PROSITE-ProRule" id="PRU01248"/>
    </source>
</evidence>
<dbReference type="PROSITE" id="PS51898">
    <property type="entry name" value="TYR_RECOMBINASE"/>
    <property type="match status" value="1"/>
</dbReference>
<evidence type="ECO:0000256" key="3">
    <source>
        <dbReference type="ARBA" id="ARBA00023172"/>
    </source>
</evidence>
<evidence type="ECO:0000259" key="6">
    <source>
        <dbReference type="PROSITE" id="PS51900"/>
    </source>
</evidence>
<dbReference type="RefSeq" id="WP_004623122.1">
    <property type="nucleotide sequence ID" value="NZ_AORV01000008.1"/>
</dbReference>
<dbReference type="InterPro" id="IPR013762">
    <property type="entry name" value="Integrase-like_cat_sf"/>
</dbReference>
<sequence length="314" mass="36165">MGKRVTKINQSMKSRSWEDALNEFLLLKKAEGRSRITLDDYERHIYYFFNRFPNSWTNGALKVSVMQYMSDNIKPATYNIRRAYLKAFFEWCLNQGYISENPLEGFKKRKAQERIVDVPEDILERLLKLPDHNTFTGVRDKALIIFTLDTGLRPKEVLSLIIDNFDLKRLIVTIPAEIAKTRTARTLPMLKSTADAIDYLIQVRHPSWKSTAPVFCSNEGTKLGTSSWGDRLELYSKQLGFKVCPYDLRHSFALLYLRSGGNAFGLQASLGHTDMNMSKKYVNLSGNDLQEMHKTASPLNRLIKNKNRVGQIKK</sequence>
<dbReference type="GO" id="GO:0015074">
    <property type="term" value="P:DNA integration"/>
    <property type="evidence" value="ECO:0007669"/>
    <property type="project" value="InterPro"/>
</dbReference>
<dbReference type="AlphaFoldDB" id="S0FZT1"/>
<feature type="domain" description="Core-binding (CB)" evidence="6">
    <location>
        <begin position="15"/>
        <end position="93"/>
    </location>
</feature>
<dbReference type="Gene3D" id="1.10.150.130">
    <property type="match status" value="1"/>
</dbReference>
<dbReference type="Proteomes" id="UP000014155">
    <property type="component" value="Unassembled WGS sequence"/>
</dbReference>
<dbReference type="PANTHER" id="PTHR30349:SF64">
    <property type="entry name" value="PROPHAGE INTEGRASE INTD-RELATED"/>
    <property type="match status" value="1"/>
</dbReference>
<dbReference type="PROSITE" id="PS51900">
    <property type="entry name" value="CB"/>
    <property type="match status" value="1"/>
</dbReference>
<comment type="similarity">
    <text evidence="1">Belongs to the 'phage' integrase family.</text>
</comment>
<dbReference type="CDD" id="cd00397">
    <property type="entry name" value="DNA_BRE_C"/>
    <property type="match status" value="1"/>
</dbReference>
<dbReference type="InterPro" id="IPR011010">
    <property type="entry name" value="DNA_brk_join_enz"/>
</dbReference>
<protein>
    <submittedName>
        <fullName evidence="7">Site-specific recombinase XerD</fullName>
    </submittedName>
</protein>
<dbReference type="EMBL" id="AORV01000008">
    <property type="protein sequence ID" value="EMS74058.1"/>
    <property type="molecule type" value="Genomic_DNA"/>
</dbReference>
<dbReference type="SUPFAM" id="SSF56349">
    <property type="entry name" value="DNA breaking-rejoining enzymes"/>
    <property type="match status" value="1"/>
</dbReference>
<evidence type="ECO:0000313" key="8">
    <source>
        <dbReference type="Proteomes" id="UP000014155"/>
    </source>
</evidence>
<name>S0FZT1_RUMCE</name>
<dbReference type="GO" id="GO:0003677">
    <property type="term" value="F:DNA binding"/>
    <property type="evidence" value="ECO:0007669"/>
    <property type="project" value="UniProtKB-UniRule"/>
</dbReference>
<evidence type="ECO:0000313" key="7">
    <source>
        <dbReference type="EMBL" id="EMS74058.1"/>
    </source>
</evidence>
<dbReference type="InterPro" id="IPR044068">
    <property type="entry name" value="CB"/>
</dbReference>
<feature type="domain" description="Tyr recombinase" evidence="5">
    <location>
        <begin position="113"/>
        <end position="294"/>
    </location>
</feature>
<dbReference type="eggNOG" id="COG4974">
    <property type="taxonomic scope" value="Bacteria"/>
</dbReference>
<keyword evidence="3" id="KW-0233">DNA recombination</keyword>
<evidence type="ECO:0000256" key="2">
    <source>
        <dbReference type="ARBA" id="ARBA00023125"/>
    </source>
</evidence>
<dbReference type="PANTHER" id="PTHR30349">
    <property type="entry name" value="PHAGE INTEGRASE-RELATED"/>
    <property type="match status" value="1"/>
</dbReference>
<dbReference type="PATRIC" id="fig|1195236.3.peg.245"/>
<dbReference type="InterPro" id="IPR050090">
    <property type="entry name" value="Tyrosine_recombinase_XerCD"/>
</dbReference>
<dbReference type="GO" id="GO:0006310">
    <property type="term" value="P:DNA recombination"/>
    <property type="evidence" value="ECO:0007669"/>
    <property type="project" value="UniProtKB-KW"/>
</dbReference>
<accession>S0FZT1</accession>
<comment type="caution">
    <text evidence="7">The sequence shown here is derived from an EMBL/GenBank/DDBJ whole genome shotgun (WGS) entry which is preliminary data.</text>
</comment>
<evidence type="ECO:0000259" key="5">
    <source>
        <dbReference type="PROSITE" id="PS51898"/>
    </source>
</evidence>
<dbReference type="Gene3D" id="1.10.443.10">
    <property type="entry name" value="Intergrase catalytic core"/>
    <property type="match status" value="1"/>
</dbReference>
<proteinExistence type="inferred from homology"/>
<evidence type="ECO:0000256" key="1">
    <source>
        <dbReference type="ARBA" id="ARBA00008857"/>
    </source>
</evidence>
<reference evidence="7 8" key="1">
    <citation type="journal article" date="2013" name="Genome Announc.">
        <title>Draft Genome Sequence of the Cellulolytic, Mesophilic, Anaerobic Bacterium Clostridium termitidis Strain CT1112 (DSM 5398).</title>
        <authorList>
            <person name="Lal S."/>
            <person name="Ramachandran U."/>
            <person name="Zhang X."/>
            <person name="Munir R."/>
            <person name="Sparling R."/>
            <person name="Levin D.B."/>
        </authorList>
    </citation>
    <scope>NUCLEOTIDE SEQUENCE [LARGE SCALE GENOMIC DNA]</scope>
    <source>
        <strain evidence="7 8">CT1112</strain>
    </source>
</reference>
<dbReference type="Pfam" id="PF00589">
    <property type="entry name" value="Phage_integrase"/>
    <property type="match status" value="1"/>
</dbReference>
<gene>
    <name evidence="7" type="ORF">CTER_5138</name>
</gene>
<keyword evidence="2 4" id="KW-0238">DNA-binding</keyword>